<dbReference type="HOGENOM" id="CLU_1340540_0_0_1"/>
<name>T1IHP4_STRMM</name>
<reference evidence="1" key="2">
    <citation type="submission" date="2015-02" db="UniProtKB">
        <authorList>
            <consortium name="EnsemblMetazoa"/>
        </authorList>
    </citation>
    <scope>IDENTIFICATION</scope>
</reference>
<keyword evidence="2" id="KW-1185">Reference proteome</keyword>
<dbReference type="EMBL" id="JH429966">
    <property type="status" value="NOT_ANNOTATED_CDS"/>
    <property type="molecule type" value="Genomic_DNA"/>
</dbReference>
<proteinExistence type="predicted"/>
<dbReference type="EnsemblMetazoa" id="SMAR000362-RA">
    <property type="protein sequence ID" value="SMAR000362-PA"/>
    <property type="gene ID" value="SMAR000362"/>
</dbReference>
<evidence type="ECO:0000313" key="1">
    <source>
        <dbReference type="EnsemblMetazoa" id="SMAR000362-PA"/>
    </source>
</evidence>
<accession>T1IHP4</accession>
<dbReference type="AlphaFoldDB" id="T1IHP4"/>
<protein>
    <submittedName>
        <fullName evidence="1">Uncharacterized protein</fullName>
    </submittedName>
</protein>
<organism evidence="1 2">
    <name type="scientific">Strigamia maritima</name>
    <name type="common">European centipede</name>
    <name type="synonym">Geophilus maritimus</name>
    <dbReference type="NCBI Taxonomy" id="126957"/>
    <lineage>
        <taxon>Eukaryota</taxon>
        <taxon>Metazoa</taxon>
        <taxon>Ecdysozoa</taxon>
        <taxon>Arthropoda</taxon>
        <taxon>Myriapoda</taxon>
        <taxon>Chilopoda</taxon>
        <taxon>Pleurostigmophora</taxon>
        <taxon>Geophilomorpha</taxon>
        <taxon>Linotaeniidae</taxon>
        <taxon>Strigamia</taxon>
    </lineage>
</organism>
<sequence>MLRDSPLIRHYGTIKRGVRENFKFFGGISKRGVGMERRRGHPTVIKAGRLQTVGGLQLFPPAEEITRHRGHNQSKKQRPKMLFVLFSNKRLLKNHANDCATRAPLRLKFPTDDEKTFQFENWQHTRKIQRIVVYDFECFSTKVDTCEPNSASFSFPKVKFEPSGFCYVIIDDREKAVGPPTIYSGENVVEKFIDCLIEEDRKIQT</sequence>
<reference evidence="2" key="1">
    <citation type="submission" date="2011-05" db="EMBL/GenBank/DDBJ databases">
        <authorList>
            <person name="Richards S.R."/>
            <person name="Qu J."/>
            <person name="Jiang H."/>
            <person name="Jhangiani S.N."/>
            <person name="Agravi P."/>
            <person name="Goodspeed R."/>
            <person name="Gross S."/>
            <person name="Mandapat C."/>
            <person name="Jackson L."/>
            <person name="Mathew T."/>
            <person name="Pu L."/>
            <person name="Thornton R."/>
            <person name="Saada N."/>
            <person name="Wilczek-Boney K.B."/>
            <person name="Lee S."/>
            <person name="Kovar C."/>
            <person name="Wu Y."/>
            <person name="Scherer S.E."/>
            <person name="Worley K.C."/>
            <person name="Muzny D.M."/>
            <person name="Gibbs R."/>
        </authorList>
    </citation>
    <scope>NUCLEOTIDE SEQUENCE</scope>
    <source>
        <strain evidence="2">Brora</strain>
    </source>
</reference>
<dbReference type="Proteomes" id="UP000014500">
    <property type="component" value="Unassembled WGS sequence"/>
</dbReference>
<evidence type="ECO:0000313" key="2">
    <source>
        <dbReference type="Proteomes" id="UP000014500"/>
    </source>
</evidence>
<dbReference type="PhylomeDB" id="T1IHP4"/>